<accession>A0A059FRX9</accession>
<name>A0A059FRX9_9PROT</name>
<feature type="domain" description="AMP-binding enzyme C-terminal" evidence="2">
    <location>
        <begin position="411"/>
        <end position="483"/>
    </location>
</feature>
<dbReference type="InterPro" id="IPR045851">
    <property type="entry name" value="AMP-bd_C_sf"/>
</dbReference>
<proteinExistence type="predicted"/>
<dbReference type="SUPFAM" id="SSF56801">
    <property type="entry name" value="Acetyl-CoA synthetase-like"/>
    <property type="match status" value="1"/>
</dbReference>
<comment type="caution">
    <text evidence="3">The sequence shown here is derived from an EMBL/GenBank/DDBJ whole genome shotgun (WGS) entry which is preliminary data.</text>
</comment>
<dbReference type="Pfam" id="PF00501">
    <property type="entry name" value="AMP-binding"/>
    <property type="match status" value="1"/>
</dbReference>
<dbReference type="STRING" id="1280950.HJO_05115"/>
<dbReference type="PROSITE" id="PS00455">
    <property type="entry name" value="AMP_BINDING"/>
    <property type="match status" value="1"/>
</dbReference>
<evidence type="ECO:0000313" key="3">
    <source>
        <dbReference type="EMBL" id="KCZ93208.1"/>
    </source>
</evidence>
<gene>
    <name evidence="3" type="ORF">HJO_05115</name>
</gene>
<dbReference type="InterPro" id="IPR020845">
    <property type="entry name" value="AMP-binding_CS"/>
</dbReference>
<dbReference type="InterPro" id="IPR042099">
    <property type="entry name" value="ANL_N_sf"/>
</dbReference>
<dbReference type="CDD" id="cd04433">
    <property type="entry name" value="AFD_class_I"/>
    <property type="match status" value="1"/>
</dbReference>
<feature type="domain" description="AMP-dependent synthetase/ligase" evidence="1">
    <location>
        <begin position="25"/>
        <end position="356"/>
    </location>
</feature>
<dbReference type="AlphaFoldDB" id="A0A059FRX9"/>
<protein>
    <submittedName>
        <fullName evidence="3">Acyl-CoA synthetase</fullName>
    </submittedName>
</protein>
<dbReference type="PATRIC" id="fig|1280950.3.peg.1030"/>
<organism evidence="3 4">
    <name type="scientific">Hyphomonas johnsonii MHS-2</name>
    <dbReference type="NCBI Taxonomy" id="1280950"/>
    <lineage>
        <taxon>Bacteria</taxon>
        <taxon>Pseudomonadati</taxon>
        <taxon>Pseudomonadota</taxon>
        <taxon>Alphaproteobacteria</taxon>
        <taxon>Hyphomonadales</taxon>
        <taxon>Hyphomonadaceae</taxon>
        <taxon>Hyphomonas</taxon>
    </lineage>
</organism>
<dbReference type="Proteomes" id="UP000025171">
    <property type="component" value="Unassembled WGS sequence"/>
</dbReference>
<reference evidence="3 4" key="1">
    <citation type="journal article" date="2014" name="Antonie Van Leeuwenhoek">
        <title>Hyphomonas beringensis sp. nov. and Hyphomonas chukchiensis sp. nov., isolated from surface seawater of the Bering Sea and Chukchi Sea.</title>
        <authorList>
            <person name="Li C."/>
            <person name="Lai Q."/>
            <person name="Li G."/>
            <person name="Dong C."/>
            <person name="Wang J."/>
            <person name="Liao Y."/>
            <person name="Shao Z."/>
        </authorList>
    </citation>
    <scope>NUCLEOTIDE SEQUENCE [LARGE SCALE GENOMIC DNA]</scope>
    <source>
        <strain evidence="3 4">MHS-2</strain>
    </source>
</reference>
<dbReference type="Gene3D" id="3.40.50.12780">
    <property type="entry name" value="N-terminal domain of ligase-like"/>
    <property type="match status" value="1"/>
</dbReference>
<dbReference type="EMBL" id="ARYK01000002">
    <property type="protein sequence ID" value="KCZ93208.1"/>
    <property type="molecule type" value="Genomic_DNA"/>
</dbReference>
<dbReference type="InterPro" id="IPR025110">
    <property type="entry name" value="AMP-bd_C"/>
</dbReference>
<dbReference type="PANTHER" id="PTHR43201">
    <property type="entry name" value="ACYL-COA SYNTHETASE"/>
    <property type="match status" value="1"/>
</dbReference>
<evidence type="ECO:0000259" key="1">
    <source>
        <dbReference type="Pfam" id="PF00501"/>
    </source>
</evidence>
<dbReference type="eggNOG" id="COG0318">
    <property type="taxonomic scope" value="Bacteria"/>
</dbReference>
<evidence type="ECO:0000259" key="2">
    <source>
        <dbReference type="Pfam" id="PF13193"/>
    </source>
</evidence>
<dbReference type="PANTHER" id="PTHR43201:SF32">
    <property type="entry name" value="2-SUCCINYLBENZOATE--COA LIGASE, CHLOROPLASTIC_PEROXISOMAL"/>
    <property type="match status" value="1"/>
</dbReference>
<dbReference type="Pfam" id="PF13193">
    <property type="entry name" value="AMP-binding_C"/>
    <property type="match status" value="1"/>
</dbReference>
<dbReference type="Gene3D" id="3.30.300.30">
    <property type="match status" value="1"/>
</dbReference>
<dbReference type="GO" id="GO:0006631">
    <property type="term" value="P:fatty acid metabolic process"/>
    <property type="evidence" value="ECO:0007669"/>
    <property type="project" value="TreeGrafter"/>
</dbReference>
<keyword evidence="4" id="KW-1185">Reference proteome</keyword>
<evidence type="ECO:0000313" key="4">
    <source>
        <dbReference type="Proteomes" id="UP000025171"/>
    </source>
</evidence>
<sequence length="503" mass="54494">MSNRVSESIAETFENLSDLDGVEVDGCWLKWSALAALASRLDLLIEETGAPAQARIGLVARNHPESVAAFLGLLKGGYCVVLINPFQTEQAIAEDVAQLGLSLMMAEPEDFDGLGLARSAKENNFPLINLGALEGRAPHLVQHCTAQAKPESEDCALLIGTSGTSGKPKRIPIRYDTLFASVVETDTINREFGEERRPGLKPSPLIQYSPLAHITGALTIARVGITGRRLILLKKFDPKKWIQAISTYKHQIAGLPPAMMKMVLDEAPGADELQSLRAVWTGSAPPDPAVVLEFEKRYSVHVLGNYGATEYCGAIANERLVDRIEYGRAKNGAVGRVRRHVADFRIVDPDTGSEKAGEGVLEVRVHRVGPEWIRTSDLASIDDDDCLFIHGRADDAINRGGFKIVPTIITDALKQHDAVDEAFALGLADARLGQVPVAIVQLHSGAEATAEILLAHLRNKLVAYQVPIAIKIVATLPRTPSMKFDKPGMRALFDDDHPIKSAG</sequence>
<dbReference type="GO" id="GO:0031956">
    <property type="term" value="F:medium-chain fatty acid-CoA ligase activity"/>
    <property type="evidence" value="ECO:0007669"/>
    <property type="project" value="TreeGrafter"/>
</dbReference>
<dbReference type="InterPro" id="IPR000873">
    <property type="entry name" value="AMP-dep_synth/lig_dom"/>
</dbReference>